<keyword evidence="2" id="KW-1185">Reference proteome</keyword>
<evidence type="ECO:0000313" key="2">
    <source>
        <dbReference type="Proteomes" id="UP000050272"/>
    </source>
</evidence>
<gene>
    <name evidence="1" type="ORF">AKG37_12440</name>
</gene>
<accession>A0ABR5MRB3</accession>
<proteinExistence type="predicted"/>
<evidence type="ECO:0000313" key="1">
    <source>
        <dbReference type="EMBL" id="KPN13147.1"/>
    </source>
</evidence>
<dbReference type="Proteomes" id="UP000050272">
    <property type="component" value="Unassembled WGS sequence"/>
</dbReference>
<reference evidence="1 2" key="1">
    <citation type="submission" date="2015-07" db="EMBL/GenBank/DDBJ databases">
        <title>Bacillus zhangzhouensis sp. nov. and Bacillus nanhaiticus sp. nov.</title>
        <authorList>
            <person name="Liu Y."/>
            <person name="Lai Q."/>
            <person name="Shao Z."/>
        </authorList>
    </citation>
    <scope>NUCLEOTIDE SEQUENCE [LARGE SCALE GENOMIC DNA]</scope>
    <source>
        <strain evidence="1 2">NH7I_1</strain>
    </source>
</reference>
<name>A0ABR5MRB3_9BACI</name>
<sequence length="62" mass="7428">MSLLIIFPLSYHKKKQKRKQDKRTPLVAHPAPAEEMLMLSFDMPFEFSIYRNKEFICLLFLP</sequence>
<organism evidence="1 2">
    <name type="scientific">Bacillus australimaris</name>
    <dbReference type="NCBI Taxonomy" id="1326968"/>
    <lineage>
        <taxon>Bacteria</taxon>
        <taxon>Bacillati</taxon>
        <taxon>Bacillota</taxon>
        <taxon>Bacilli</taxon>
        <taxon>Bacillales</taxon>
        <taxon>Bacillaceae</taxon>
        <taxon>Bacillus</taxon>
    </lineage>
</organism>
<dbReference type="EMBL" id="LGYN01000027">
    <property type="protein sequence ID" value="KPN13147.1"/>
    <property type="molecule type" value="Genomic_DNA"/>
</dbReference>
<comment type="caution">
    <text evidence="1">The sequence shown here is derived from an EMBL/GenBank/DDBJ whole genome shotgun (WGS) entry which is preliminary data.</text>
</comment>
<protein>
    <submittedName>
        <fullName evidence="1">Uncharacterized protein</fullName>
    </submittedName>
</protein>